<dbReference type="KEGG" id="api:115033609"/>
<name>A0A8R2NKU4_ACYPI</name>
<reference evidence="2" key="1">
    <citation type="submission" date="2010-06" db="EMBL/GenBank/DDBJ databases">
        <authorList>
            <person name="Jiang H."/>
            <person name="Abraham K."/>
            <person name="Ali S."/>
            <person name="Alsbrooks S.L."/>
            <person name="Anim B.N."/>
            <person name="Anosike U.S."/>
            <person name="Attaway T."/>
            <person name="Bandaranaike D.P."/>
            <person name="Battles P.K."/>
            <person name="Bell S.N."/>
            <person name="Bell A.V."/>
            <person name="Beltran B."/>
            <person name="Bickham C."/>
            <person name="Bustamante Y."/>
            <person name="Caleb T."/>
            <person name="Canada A."/>
            <person name="Cardenas V."/>
            <person name="Carter K."/>
            <person name="Chacko J."/>
            <person name="Chandrabose M.N."/>
            <person name="Chavez D."/>
            <person name="Chavez A."/>
            <person name="Chen L."/>
            <person name="Chu H.-S."/>
            <person name="Claassen K.J."/>
            <person name="Cockrell R."/>
            <person name="Collins M."/>
            <person name="Cooper J.A."/>
            <person name="Cree A."/>
            <person name="Curry S.M."/>
            <person name="Da Y."/>
            <person name="Dao M.D."/>
            <person name="Das B."/>
            <person name="Davila M.-L."/>
            <person name="Davy-Carroll L."/>
            <person name="Denson S."/>
            <person name="Dinh H."/>
            <person name="Ebong V.E."/>
            <person name="Edwards J.R."/>
            <person name="Egan A."/>
            <person name="El-Daye J."/>
            <person name="Escobedo L."/>
            <person name="Fernandez S."/>
            <person name="Fernando P.R."/>
            <person name="Flagg N."/>
            <person name="Forbes L.D."/>
            <person name="Fowler R.G."/>
            <person name="Fu Q."/>
            <person name="Gabisi R.A."/>
            <person name="Ganer J."/>
            <person name="Garbino Pronczuk A."/>
            <person name="Garcia R.M."/>
            <person name="Garner T."/>
            <person name="Garrett T.E."/>
            <person name="Gonzalez D.A."/>
            <person name="Hamid H."/>
            <person name="Hawkins E.S."/>
            <person name="Hirani K."/>
            <person name="Hogues M.E."/>
            <person name="Hollins B."/>
            <person name="Hsiao C.-H."/>
            <person name="Jabil R."/>
            <person name="James M.L."/>
            <person name="Jhangiani S.N."/>
            <person name="Johnson B."/>
            <person name="Johnson Q."/>
            <person name="Joshi V."/>
            <person name="Kalu J.B."/>
            <person name="Kam C."/>
            <person name="Kashfia A."/>
            <person name="Keebler J."/>
            <person name="Kisamo H."/>
            <person name="Kovar C.L."/>
            <person name="Lago L.A."/>
            <person name="Lai C.-Y."/>
            <person name="Laidlaw J."/>
            <person name="Lara F."/>
            <person name="Le T.-K."/>
            <person name="Lee S.L."/>
            <person name="Legall F.H."/>
            <person name="Lemon S.J."/>
            <person name="Lewis L.R."/>
            <person name="Li B."/>
            <person name="Liu Y."/>
            <person name="Liu Y.-S."/>
            <person name="Lopez J."/>
            <person name="Lozado R.J."/>
            <person name="Lu J."/>
            <person name="Madu R.C."/>
            <person name="Maheshwari M."/>
            <person name="Maheshwari R."/>
            <person name="Malloy K."/>
            <person name="Martinez E."/>
            <person name="Mathew T."/>
            <person name="Mercado I.C."/>
            <person name="Mercado C."/>
            <person name="Meyer B."/>
            <person name="Montgomery K."/>
            <person name="Morgan M.B."/>
            <person name="Munidasa M."/>
            <person name="Nazareth L.V."/>
            <person name="Nelson J."/>
            <person name="Ng B.M."/>
            <person name="Nguyen N.B."/>
            <person name="Nguyen P.Q."/>
            <person name="Nguyen T."/>
            <person name="Obregon M."/>
            <person name="Okwuonu G.O."/>
            <person name="Onwere C.G."/>
            <person name="Orozco G."/>
            <person name="Parra A."/>
            <person name="Patel S."/>
            <person name="Patil S."/>
            <person name="Perez A."/>
            <person name="Perez Y."/>
            <person name="Pham C."/>
            <person name="Primus E.L."/>
            <person name="Pu L.-L."/>
            <person name="Puazo M."/>
            <person name="Qin X."/>
            <person name="Quiroz J.B."/>
            <person name="Reese J."/>
            <person name="Richards S."/>
            <person name="Rives C.M."/>
            <person name="Robberts R."/>
            <person name="Ruiz S.J."/>
            <person name="Ruiz M.J."/>
            <person name="Santibanez J."/>
            <person name="Schneider B.W."/>
            <person name="Sisson I."/>
            <person name="Smith M."/>
            <person name="Sodergren E."/>
            <person name="Song X.-Z."/>
            <person name="Song B.B."/>
            <person name="Summersgill H."/>
            <person name="Thelus R."/>
            <person name="Thornton R.D."/>
            <person name="Trejos Z.Y."/>
            <person name="Usmani K."/>
            <person name="Vattathil S."/>
            <person name="Villasana D."/>
            <person name="Walker D.L."/>
            <person name="Wang S."/>
            <person name="Wang K."/>
            <person name="White C.S."/>
            <person name="Williams A.C."/>
            <person name="Williamson J."/>
            <person name="Wilson K."/>
            <person name="Woghiren I.O."/>
            <person name="Woodworth J.R."/>
            <person name="Worley K.C."/>
            <person name="Wright R.A."/>
            <person name="Wu W."/>
            <person name="Young L."/>
            <person name="Zhang L."/>
            <person name="Zhang J."/>
            <person name="Zhu Y."/>
            <person name="Muzny D.M."/>
            <person name="Weinstock G."/>
            <person name="Gibbs R.A."/>
        </authorList>
    </citation>
    <scope>NUCLEOTIDE SEQUENCE [LARGE SCALE GENOMIC DNA]</scope>
    <source>
        <strain evidence="2">LSR1</strain>
    </source>
</reference>
<organism evidence="1 2">
    <name type="scientific">Acyrthosiphon pisum</name>
    <name type="common">Pea aphid</name>
    <dbReference type="NCBI Taxonomy" id="7029"/>
    <lineage>
        <taxon>Eukaryota</taxon>
        <taxon>Metazoa</taxon>
        <taxon>Ecdysozoa</taxon>
        <taxon>Arthropoda</taxon>
        <taxon>Hexapoda</taxon>
        <taxon>Insecta</taxon>
        <taxon>Pterygota</taxon>
        <taxon>Neoptera</taxon>
        <taxon>Paraneoptera</taxon>
        <taxon>Hemiptera</taxon>
        <taxon>Sternorrhyncha</taxon>
        <taxon>Aphidomorpha</taxon>
        <taxon>Aphidoidea</taxon>
        <taxon>Aphididae</taxon>
        <taxon>Macrosiphini</taxon>
        <taxon>Acyrthosiphon</taxon>
    </lineage>
</organism>
<dbReference type="GeneID" id="115033609"/>
<keyword evidence="2" id="KW-1185">Reference proteome</keyword>
<sequence length="138" mass="16276">MELLNIAPSYQKYADYLVDTYICEEAKFPPIIWASNIASLGLTTNACESYHSRFNSEFYHPHPTIYHFLDVLKGFQTETLIKIKSIHLKKRKSTINKNRLETFQQIFEDYRQNKIDRKGLVSSLSYKYKKKLSKQVES</sequence>
<dbReference type="OrthoDB" id="6617361at2759"/>
<dbReference type="Proteomes" id="UP000007819">
    <property type="component" value="Chromosome A1"/>
</dbReference>
<evidence type="ECO:0000313" key="1">
    <source>
        <dbReference type="EnsemblMetazoa" id="XP_029342316.1"/>
    </source>
</evidence>
<proteinExistence type="predicted"/>
<evidence type="ECO:0000313" key="2">
    <source>
        <dbReference type="Proteomes" id="UP000007819"/>
    </source>
</evidence>
<accession>A0A8R2NKU4</accession>
<dbReference type="EnsemblMetazoa" id="XM_029486456.1">
    <property type="protein sequence ID" value="XP_029342316.1"/>
    <property type="gene ID" value="LOC115033609"/>
</dbReference>
<dbReference type="RefSeq" id="XP_029342316.1">
    <property type="nucleotide sequence ID" value="XM_029486456.1"/>
</dbReference>
<reference evidence="1" key="2">
    <citation type="submission" date="2022-06" db="UniProtKB">
        <authorList>
            <consortium name="EnsemblMetazoa"/>
        </authorList>
    </citation>
    <scope>IDENTIFICATION</scope>
</reference>
<dbReference type="AlphaFoldDB" id="A0A8R2NKU4"/>
<protein>
    <submittedName>
        <fullName evidence="1">Uncharacterized protein</fullName>
    </submittedName>
</protein>